<keyword evidence="7" id="KW-1185">Reference proteome</keyword>
<dbReference type="EC" id="3.1.21.3" evidence="6"/>
<evidence type="ECO:0000256" key="3">
    <source>
        <dbReference type="ARBA" id="ARBA00023125"/>
    </source>
</evidence>
<dbReference type="GO" id="GO:0009035">
    <property type="term" value="F:type I site-specific deoxyribonuclease activity"/>
    <property type="evidence" value="ECO:0007669"/>
    <property type="project" value="UniProtKB-EC"/>
</dbReference>
<dbReference type="PANTHER" id="PTHR43140">
    <property type="entry name" value="TYPE-1 RESTRICTION ENZYME ECOKI SPECIFICITY PROTEIN"/>
    <property type="match status" value="1"/>
</dbReference>
<dbReference type="Proteomes" id="UP001242480">
    <property type="component" value="Unassembled WGS sequence"/>
</dbReference>
<keyword evidence="2" id="KW-0680">Restriction system</keyword>
<dbReference type="Gene3D" id="3.90.220.20">
    <property type="entry name" value="DNA methylase specificity domains"/>
    <property type="match status" value="2"/>
</dbReference>
<evidence type="ECO:0000256" key="1">
    <source>
        <dbReference type="ARBA" id="ARBA00010923"/>
    </source>
</evidence>
<evidence type="ECO:0000259" key="5">
    <source>
        <dbReference type="Pfam" id="PF01420"/>
    </source>
</evidence>
<feature type="compositionally biased region" description="Acidic residues" evidence="4">
    <location>
        <begin position="460"/>
        <end position="480"/>
    </location>
</feature>
<accession>A0ABU0J488</accession>
<name>A0ABU0J488_9HYPH</name>
<dbReference type="Pfam" id="PF01420">
    <property type="entry name" value="Methylase_S"/>
    <property type="match status" value="1"/>
</dbReference>
<feature type="region of interest" description="Disordered" evidence="4">
    <location>
        <begin position="456"/>
        <end position="480"/>
    </location>
</feature>
<dbReference type="InterPro" id="IPR000055">
    <property type="entry name" value="Restrct_endonuc_typeI_TRD"/>
</dbReference>
<evidence type="ECO:0000313" key="7">
    <source>
        <dbReference type="Proteomes" id="UP001242480"/>
    </source>
</evidence>
<dbReference type="Gene3D" id="1.10.287.1120">
    <property type="entry name" value="Bipartite methylase S protein"/>
    <property type="match status" value="1"/>
</dbReference>
<evidence type="ECO:0000313" key="6">
    <source>
        <dbReference type="EMBL" id="MDQ0468435.1"/>
    </source>
</evidence>
<keyword evidence="3" id="KW-0238">DNA-binding</keyword>
<keyword evidence="6" id="KW-0378">Hydrolase</keyword>
<protein>
    <submittedName>
        <fullName evidence="6">Type I restriction enzyme S subunit</fullName>
        <ecNumber evidence="6">3.1.21.3</ecNumber>
    </submittedName>
</protein>
<organism evidence="6 7">
    <name type="scientific">Labrys wisconsinensis</name>
    <dbReference type="NCBI Taxonomy" id="425677"/>
    <lineage>
        <taxon>Bacteria</taxon>
        <taxon>Pseudomonadati</taxon>
        <taxon>Pseudomonadota</taxon>
        <taxon>Alphaproteobacteria</taxon>
        <taxon>Hyphomicrobiales</taxon>
        <taxon>Xanthobacteraceae</taxon>
        <taxon>Labrys</taxon>
    </lineage>
</organism>
<dbReference type="EMBL" id="JAUSVX010000002">
    <property type="protein sequence ID" value="MDQ0468435.1"/>
    <property type="molecule type" value="Genomic_DNA"/>
</dbReference>
<evidence type="ECO:0000256" key="4">
    <source>
        <dbReference type="SAM" id="MobiDB-lite"/>
    </source>
</evidence>
<gene>
    <name evidence="6" type="ORF">QO011_001435</name>
</gene>
<comment type="similarity">
    <text evidence="1">Belongs to the type-I restriction system S methylase family.</text>
</comment>
<dbReference type="SUPFAM" id="SSF116734">
    <property type="entry name" value="DNA methylase specificity domain"/>
    <property type="match status" value="2"/>
</dbReference>
<dbReference type="PANTHER" id="PTHR43140:SF1">
    <property type="entry name" value="TYPE I RESTRICTION ENZYME ECOKI SPECIFICITY SUBUNIT"/>
    <property type="match status" value="1"/>
</dbReference>
<comment type="caution">
    <text evidence="6">The sequence shown here is derived from an EMBL/GenBank/DDBJ whole genome shotgun (WGS) entry which is preliminary data.</text>
</comment>
<dbReference type="RefSeq" id="WP_307269653.1">
    <property type="nucleotide sequence ID" value="NZ_JAUSVX010000002.1"/>
</dbReference>
<feature type="domain" description="Type I restriction modification DNA specificity" evidence="5">
    <location>
        <begin position="136"/>
        <end position="197"/>
    </location>
</feature>
<sequence>MIGGLRPYSMMRPSGAPWLGDVPAHWDMRRIKTLLREVDNRTRTGEERLLSLRMRQGLVDHIESGGKSIPAESLVNFKIIEAGQVVMNRMRAAAGLFGVASVRGLVSPDYAIFEPKPDAFSPYLLEAFRLPSLSTVFRSESKGLGTGEAGFLRLYTDRFGSIPVPYPPLDEQRLIVRFLDWHGGRTTKLIRAKKKLIALLNEQKQAIIHRAVTRGLDPSVKLQSTQIPALGHVPQHWMVVRLRNIVERIEQGVSPQAEGGLAEANSWGVLKSGCVNRGLFRDTEHKRLRSDFTINPNIIVSLGDVLVSRASGSPSLVGSVARVNSLRYRLILSDKTFRCMFKKAVDSDFMVLAMNSRYYRDQVEQAISGAEGLANNLPVSSLKDFMFVVPPLKEAQYIAVKLGERVGAIDIAISQVEREIFLIQEFRTRLIADVVTGKLDVRALATSLPEIIEPEAIGEPIDDEDLDDVTDDTENEEAAA</sequence>
<evidence type="ECO:0000256" key="2">
    <source>
        <dbReference type="ARBA" id="ARBA00022747"/>
    </source>
</evidence>
<reference evidence="6 7" key="1">
    <citation type="submission" date="2023-07" db="EMBL/GenBank/DDBJ databases">
        <title>Genomic Encyclopedia of Type Strains, Phase IV (KMG-IV): sequencing the most valuable type-strain genomes for metagenomic binning, comparative biology and taxonomic classification.</title>
        <authorList>
            <person name="Goeker M."/>
        </authorList>
    </citation>
    <scope>NUCLEOTIDE SEQUENCE [LARGE SCALE GENOMIC DNA]</scope>
    <source>
        <strain evidence="6 7">DSM 19619</strain>
    </source>
</reference>
<dbReference type="InterPro" id="IPR051212">
    <property type="entry name" value="Type-I_RE_S_subunit"/>
</dbReference>
<proteinExistence type="inferred from homology"/>
<dbReference type="InterPro" id="IPR044946">
    <property type="entry name" value="Restrct_endonuc_typeI_TRD_sf"/>
</dbReference>